<evidence type="ECO:0000256" key="8">
    <source>
        <dbReference type="ARBA" id="ARBA00026124"/>
    </source>
</evidence>
<dbReference type="GO" id="GO:0004825">
    <property type="term" value="F:methionine-tRNA ligase activity"/>
    <property type="evidence" value="ECO:0007669"/>
    <property type="project" value="UniProtKB-EC"/>
</dbReference>
<dbReference type="Proteomes" id="UP000290900">
    <property type="component" value="Unassembled WGS sequence"/>
</dbReference>
<dbReference type="CDD" id="cd00814">
    <property type="entry name" value="MetRS_core"/>
    <property type="match status" value="1"/>
</dbReference>
<gene>
    <name evidence="12" type="ORF">BRENAR_LOCUS2400</name>
</gene>
<evidence type="ECO:0000256" key="9">
    <source>
        <dbReference type="ARBA" id="ARBA00030904"/>
    </source>
</evidence>
<evidence type="ECO:0000256" key="1">
    <source>
        <dbReference type="ARBA" id="ARBA00005594"/>
    </source>
</evidence>
<keyword evidence="6 10" id="KW-0648">Protein biosynthesis</keyword>
<dbReference type="STRING" id="13370.A0A448YL89"/>
<dbReference type="InterPro" id="IPR015413">
    <property type="entry name" value="Methionyl/Leucyl_tRNA_Synth"/>
</dbReference>
<evidence type="ECO:0000256" key="3">
    <source>
        <dbReference type="ARBA" id="ARBA00022598"/>
    </source>
</evidence>
<protein>
    <recommendedName>
        <fullName evidence="8">Methionine--tRNA ligase, mitochondrial</fullName>
        <ecNumber evidence="2">6.1.1.10</ecNumber>
    </recommendedName>
    <alternativeName>
        <fullName evidence="9">Methionyl-tRNA synthetase</fullName>
    </alternativeName>
</protein>
<reference evidence="12 13" key="1">
    <citation type="submission" date="2018-12" db="EMBL/GenBank/DDBJ databases">
        <authorList>
            <person name="Tiukova I."/>
            <person name="Dainat J."/>
        </authorList>
    </citation>
    <scope>NUCLEOTIDE SEQUENCE [LARGE SCALE GENOMIC DNA]</scope>
</reference>
<evidence type="ECO:0000256" key="6">
    <source>
        <dbReference type="ARBA" id="ARBA00022917"/>
    </source>
</evidence>
<evidence type="ECO:0000313" key="12">
    <source>
        <dbReference type="EMBL" id="VEU21667.1"/>
    </source>
</evidence>
<dbReference type="EC" id="6.1.1.10" evidence="2"/>
<dbReference type="NCBIfam" id="TIGR00398">
    <property type="entry name" value="metG"/>
    <property type="match status" value="1"/>
</dbReference>
<evidence type="ECO:0000256" key="4">
    <source>
        <dbReference type="ARBA" id="ARBA00022741"/>
    </source>
</evidence>
<dbReference type="Gene3D" id="3.40.50.620">
    <property type="entry name" value="HUPs"/>
    <property type="match status" value="1"/>
</dbReference>
<dbReference type="FunFam" id="2.170.220.10:FF:000002">
    <property type="entry name" value="Methionine--tRNA ligase"/>
    <property type="match status" value="1"/>
</dbReference>
<dbReference type="AlphaFoldDB" id="A0A448YL89"/>
<dbReference type="GO" id="GO:0006431">
    <property type="term" value="P:methionyl-tRNA aminoacylation"/>
    <property type="evidence" value="ECO:0007669"/>
    <property type="project" value="InterPro"/>
</dbReference>
<accession>A0A448YL89</accession>
<dbReference type="Gene3D" id="1.10.730.10">
    <property type="entry name" value="Isoleucyl-tRNA Synthetase, Domain 1"/>
    <property type="match status" value="1"/>
</dbReference>
<proteinExistence type="inferred from homology"/>
<dbReference type="InParanoid" id="A0A448YL89"/>
<dbReference type="InterPro" id="IPR014729">
    <property type="entry name" value="Rossmann-like_a/b/a_fold"/>
</dbReference>
<name>A0A448YL89_BRENA</name>
<evidence type="ECO:0000313" key="13">
    <source>
        <dbReference type="Proteomes" id="UP000290900"/>
    </source>
</evidence>
<dbReference type="Gene3D" id="2.170.220.10">
    <property type="match status" value="1"/>
</dbReference>
<dbReference type="SUPFAM" id="SSF52374">
    <property type="entry name" value="Nucleotidylyl transferase"/>
    <property type="match status" value="1"/>
</dbReference>
<evidence type="ECO:0000256" key="2">
    <source>
        <dbReference type="ARBA" id="ARBA00012838"/>
    </source>
</evidence>
<keyword evidence="7 10" id="KW-0030">Aminoacyl-tRNA synthetase</keyword>
<evidence type="ECO:0000256" key="10">
    <source>
        <dbReference type="RuleBase" id="RU363039"/>
    </source>
</evidence>
<dbReference type="GO" id="GO:0005524">
    <property type="term" value="F:ATP binding"/>
    <property type="evidence" value="ECO:0007669"/>
    <property type="project" value="UniProtKB-KW"/>
</dbReference>
<sequence length="565" mass="65804">MKFGSSVMRTHHYNLGSFQSRRFLSKDANYITTPIFYVNAKPHLGHFYSMTLADVQNRWTKFNNRETFFTTGTDEHGLKVQAAAAKVNTDPKKFCDGLAEKFKDLARLGEVDYDRFIRTTDPDHLIAVNHFWKTVWDKGYIYKGQHSGWYSVSDEAFYTERDIEEVVDEKTGEKKMASKETGSEVNFESEENYFFKMSQFQKPLIEYFEAHREFVQPDKYYQLVLNELKEEELPDLSISRPSWRLSWGIPVPNDDSQKIYVWFDALINYLTSIGYPNNPQLTPATHLIGKDITRFHCIHWPIFLMAADLPLPRRVVVHGHWLMGGRKMSKSRGNVADPVEISEYYDTDALRLFMMRNSVLTTDCDYSEEKVNNTRNEFIDKFCNMVTRGLSKNFDIEGTLVRIEQSSLNSMLNSLKNSELEKELKGLYEEVNGLPKLMDENVSDFRMLKPLDDVWEVVRRVNLMFETYKPWSLKIKKENSEEQNSALQLEKQLIVFSALDAMRCIFILLQPFVPNYSALLLDRLHVAGDRRGIEYAQIGADLTYGRNAVHKKNDKVPLSKLEMKQ</sequence>
<dbReference type="Pfam" id="PF09334">
    <property type="entry name" value="tRNA-synt_1g"/>
    <property type="match status" value="1"/>
</dbReference>
<dbReference type="InterPro" id="IPR009080">
    <property type="entry name" value="tRNAsynth_Ia_anticodon-bd"/>
</dbReference>
<dbReference type="InterPro" id="IPR014758">
    <property type="entry name" value="Met-tRNA_synth"/>
</dbReference>
<dbReference type="OrthoDB" id="24670at2759"/>
<keyword evidence="4 10" id="KW-0547">Nucleotide-binding</keyword>
<evidence type="ECO:0000259" key="11">
    <source>
        <dbReference type="Pfam" id="PF09334"/>
    </source>
</evidence>
<dbReference type="PANTHER" id="PTHR43326">
    <property type="entry name" value="METHIONYL-TRNA SYNTHETASE"/>
    <property type="match status" value="1"/>
</dbReference>
<dbReference type="PRINTS" id="PR01041">
    <property type="entry name" value="TRNASYNTHMET"/>
</dbReference>
<evidence type="ECO:0000256" key="5">
    <source>
        <dbReference type="ARBA" id="ARBA00022840"/>
    </source>
</evidence>
<feature type="domain" description="Methionyl/Leucyl tRNA synthetase" evidence="11">
    <location>
        <begin position="30"/>
        <end position="388"/>
    </location>
</feature>
<keyword evidence="13" id="KW-1185">Reference proteome</keyword>
<evidence type="ECO:0000256" key="7">
    <source>
        <dbReference type="ARBA" id="ARBA00023146"/>
    </source>
</evidence>
<comment type="similarity">
    <text evidence="1 10">Belongs to the class-I aminoacyl-tRNA synthetase family.</text>
</comment>
<organism evidence="12 13">
    <name type="scientific">Brettanomyces naardenensis</name>
    <name type="common">Yeast</name>
    <dbReference type="NCBI Taxonomy" id="13370"/>
    <lineage>
        <taxon>Eukaryota</taxon>
        <taxon>Fungi</taxon>
        <taxon>Dikarya</taxon>
        <taxon>Ascomycota</taxon>
        <taxon>Saccharomycotina</taxon>
        <taxon>Pichiomycetes</taxon>
        <taxon>Pichiales</taxon>
        <taxon>Pichiaceae</taxon>
        <taxon>Brettanomyces</taxon>
    </lineage>
</organism>
<dbReference type="PANTHER" id="PTHR43326:SF1">
    <property type="entry name" value="METHIONINE--TRNA LIGASE, MITOCHONDRIAL"/>
    <property type="match status" value="1"/>
</dbReference>
<dbReference type="FunCoup" id="A0A448YL89">
    <property type="interactions" value="559"/>
</dbReference>
<dbReference type="InterPro" id="IPR023457">
    <property type="entry name" value="Met-tRNA_synth_2"/>
</dbReference>
<keyword evidence="3 10" id="KW-0436">Ligase</keyword>
<dbReference type="EMBL" id="CAACVR010000012">
    <property type="protein sequence ID" value="VEU21667.1"/>
    <property type="molecule type" value="Genomic_DNA"/>
</dbReference>
<dbReference type="InterPro" id="IPR033911">
    <property type="entry name" value="MetRS_core"/>
</dbReference>
<dbReference type="SUPFAM" id="SSF47323">
    <property type="entry name" value="Anticodon-binding domain of a subclass of class I aminoacyl-tRNA synthetases"/>
    <property type="match status" value="1"/>
</dbReference>
<keyword evidence="5 10" id="KW-0067">ATP-binding</keyword>